<evidence type="ECO:0000313" key="2">
    <source>
        <dbReference type="Proteomes" id="UP000008895"/>
    </source>
</evidence>
<dbReference type="AlphaFoldDB" id="F9YRM3"/>
<dbReference type="Proteomes" id="UP000008895">
    <property type="component" value="Chromosome"/>
</dbReference>
<sequence>MKHQSVHKQNTLFVKETHKPIITKSKRTQILFTLSLF</sequence>
<evidence type="ECO:0000313" key="1">
    <source>
        <dbReference type="EMBL" id="AEK22502.1"/>
    </source>
</evidence>
<keyword evidence="2" id="KW-1185">Reference proteome</keyword>
<proteinExistence type="predicted"/>
<organism evidence="1 2">
    <name type="scientific">Capnocytophaga canimorsus (strain 5)</name>
    <dbReference type="NCBI Taxonomy" id="860228"/>
    <lineage>
        <taxon>Bacteria</taxon>
        <taxon>Pseudomonadati</taxon>
        <taxon>Bacteroidota</taxon>
        <taxon>Flavobacteriia</taxon>
        <taxon>Flavobacteriales</taxon>
        <taxon>Flavobacteriaceae</taxon>
        <taxon>Capnocytophaga</taxon>
    </lineage>
</organism>
<dbReference type="HOGENOM" id="CLU_3341795_0_0_10"/>
<dbReference type="EMBL" id="CP002113">
    <property type="protein sequence ID" value="AEK22502.1"/>
    <property type="molecule type" value="Genomic_DNA"/>
</dbReference>
<protein>
    <submittedName>
        <fullName evidence="1">Uncharacterized protein</fullName>
    </submittedName>
</protein>
<name>F9YRM3_CAPCC</name>
<gene>
    <name evidence="1" type="ordered locus">Ccan_03800</name>
</gene>
<dbReference type="KEGG" id="ccm:Ccan_03800"/>
<accession>F9YRM3</accession>
<reference evidence="1 2" key="1">
    <citation type="journal article" date="2011" name="J. Bacteriol.">
        <title>Complete genome sequence of the dog commensal and human pathogen Capnocytophaga canimorsus strain 5.</title>
        <authorList>
            <person name="Manfredi P."/>
            <person name="Pagni M."/>
            <person name="Cornelis G.R."/>
        </authorList>
    </citation>
    <scope>NUCLEOTIDE SEQUENCE [LARGE SCALE GENOMIC DNA]</scope>
    <source>
        <strain evidence="2">5</strain>
    </source>
</reference>
<dbReference type="STRING" id="860228.Ccan_03800"/>